<dbReference type="Gene3D" id="2.40.290.10">
    <property type="match status" value="1"/>
</dbReference>
<evidence type="ECO:0000256" key="2">
    <source>
        <dbReference type="ARBA" id="ARBA00023172"/>
    </source>
</evidence>
<keyword evidence="3" id="KW-0227">DNA damage</keyword>
<comment type="function">
    <text evidence="3">With LigD forms a non-homologous end joining (NHEJ) DNA repair enzyme, which repairs dsDNA breaks with reduced fidelity. Binds linear dsDNA with 5'- and 3'- overhangs but not closed circular dsDNA nor ssDNA. Recruits and stimulates the ligase activity of LigD.</text>
</comment>
<comment type="similarity">
    <text evidence="3">Belongs to the prokaryotic Ku family.</text>
</comment>
<sequence length="309" mass="33224">MPARPIWKGAISFGLVTVPVALEPATESHSVAFRQIHLPDGGRVRYRKVCEVDGEELREDQIGKGYEISKDQIVPITDADLDGMPLPTAKAIEIVAFVDSDTVDATQYGAGAYYLAADGPVAAKPYVLLRKALERTEKAAVAKFALRGRERLGILRPMGDALLLQGLHWGDEIRSPAELVPPDTDLTEDEVERALALMDTMSTEHLDDLGEQLTDRYTDALIEVINAKAEHRAPVAVEGEEAPAAPVVDLMAALEESVAKARESRGDDAGPGTVHEMPKPKKKAAAKKAPAKKTAAKKTAAPAGRRKTA</sequence>
<keyword evidence="7" id="KW-1185">Reference proteome</keyword>
<keyword evidence="1 3" id="KW-0238">DNA-binding</keyword>
<dbReference type="GO" id="GO:0006303">
    <property type="term" value="P:double-strand break repair via nonhomologous end joining"/>
    <property type="evidence" value="ECO:0007669"/>
    <property type="project" value="UniProtKB-UniRule"/>
</dbReference>
<feature type="compositionally biased region" description="Basic and acidic residues" evidence="4">
    <location>
        <begin position="257"/>
        <end position="268"/>
    </location>
</feature>
<evidence type="ECO:0000313" key="6">
    <source>
        <dbReference type="EMBL" id="KKZ72114.1"/>
    </source>
</evidence>
<accession>A0A2P2GKS1</accession>
<dbReference type="SUPFAM" id="SSF100939">
    <property type="entry name" value="SPOC domain-like"/>
    <property type="match status" value="1"/>
</dbReference>
<feature type="region of interest" description="Disordered" evidence="4">
    <location>
        <begin position="257"/>
        <end position="309"/>
    </location>
</feature>
<comment type="subunit">
    <text evidence="3">Homodimer. Interacts with LigD.</text>
</comment>
<dbReference type="RefSeq" id="WP_046909276.1">
    <property type="nucleotide sequence ID" value="NZ_BAAAXG010000009.1"/>
</dbReference>
<dbReference type="PIRSF" id="PIRSF006493">
    <property type="entry name" value="Prok_Ku"/>
    <property type="match status" value="1"/>
</dbReference>
<dbReference type="GO" id="GO:0006310">
    <property type="term" value="P:DNA recombination"/>
    <property type="evidence" value="ECO:0007669"/>
    <property type="project" value="UniProtKB-KW"/>
</dbReference>
<dbReference type="CDD" id="cd00789">
    <property type="entry name" value="KU_like"/>
    <property type="match status" value="1"/>
</dbReference>
<comment type="caution">
    <text evidence="6">The sequence shown here is derived from an EMBL/GenBank/DDBJ whole genome shotgun (WGS) entry which is preliminary data.</text>
</comment>
<feature type="compositionally biased region" description="Basic residues" evidence="4">
    <location>
        <begin position="280"/>
        <end position="296"/>
    </location>
</feature>
<dbReference type="PANTHER" id="PTHR41251">
    <property type="entry name" value="NON-HOMOLOGOUS END JOINING PROTEIN KU"/>
    <property type="match status" value="1"/>
</dbReference>
<dbReference type="Pfam" id="PF02735">
    <property type="entry name" value="Ku"/>
    <property type="match status" value="1"/>
</dbReference>
<dbReference type="PANTHER" id="PTHR41251:SF1">
    <property type="entry name" value="NON-HOMOLOGOUS END JOINING PROTEIN KU"/>
    <property type="match status" value="1"/>
</dbReference>
<keyword evidence="2 3" id="KW-0233">DNA recombination</keyword>
<dbReference type="Proteomes" id="UP000265325">
    <property type="component" value="Unassembled WGS sequence"/>
</dbReference>
<reference evidence="6 7" key="1">
    <citation type="submission" date="2015-05" db="EMBL/GenBank/DDBJ databases">
        <title>Draft Genome assembly of Streptomyces showdoensis.</title>
        <authorList>
            <person name="Thapa K.K."/>
            <person name="Metsa-Ketela M."/>
        </authorList>
    </citation>
    <scope>NUCLEOTIDE SEQUENCE [LARGE SCALE GENOMIC DNA]</scope>
    <source>
        <strain evidence="6 7">ATCC 15227</strain>
    </source>
</reference>
<dbReference type="InterPro" id="IPR009187">
    <property type="entry name" value="Prok_Ku"/>
</dbReference>
<evidence type="ECO:0000256" key="3">
    <source>
        <dbReference type="HAMAP-Rule" id="MF_01875"/>
    </source>
</evidence>
<dbReference type="EMBL" id="LAQS01000030">
    <property type="protein sequence ID" value="KKZ72114.1"/>
    <property type="molecule type" value="Genomic_DNA"/>
</dbReference>
<dbReference type="InterPro" id="IPR016194">
    <property type="entry name" value="SPOC-like_C_dom_sf"/>
</dbReference>
<protein>
    <recommendedName>
        <fullName evidence="3">Non-homologous end joining protein Ku</fullName>
    </recommendedName>
</protein>
<evidence type="ECO:0000313" key="7">
    <source>
        <dbReference type="Proteomes" id="UP000265325"/>
    </source>
</evidence>
<evidence type="ECO:0000259" key="5">
    <source>
        <dbReference type="SMART" id="SM00559"/>
    </source>
</evidence>
<dbReference type="SMART" id="SM00559">
    <property type="entry name" value="Ku78"/>
    <property type="match status" value="1"/>
</dbReference>
<dbReference type="GO" id="GO:0003690">
    <property type="term" value="F:double-stranded DNA binding"/>
    <property type="evidence" value="ECO:0007669"/>
    <property type="project" value="UniProtKB-UniRule"/>
</dbReference>
<evidence type="ECO:0000256" key="4">
    <source>
        <dbReference type="SAM" id="MobiDB-lite"/>
    </source>
</evidence>
<name>A0A2P2GKS1_STREW</name>
<gene>
    <name evidence="3" type="primary">ku</name>
    <name evidence="6" type="ORF">VO63_20280</name>
</gene>
<dbReference type="HAMAP" id="MF_01875">
    <property type="entry name" value="Prokaryotic_Ku"/>
    <property type="match status" value="1"/>
</dbReference>
<dbReference type="InterPro" id="IPR006164">
    <property type="entry name" value="DNA_bd_Ku70/Ku80"/>
</dbReference>
<feature type="domain" description="Ku" evidence="5">
    <location>
        <begin position="54"/>
        <end position="185"/>
    </location>
</feature>
<proteinExistence type="inferred from homology"/>
<organism evidence="6 7">
    <name type="scientific">Streptomyces showdoensis</name>
    <dbReference type="NCBI Taxonomy" id="68268"/>
    <lineage>
        <taxon>Bacteria</taxon>
        <taxon>Bacillati</taxon>
        <taxon>Actinomycetota</taxon>
        <taxon>Actinomycetes</taxon>
        <taxon>Kitasatosporales</taxon>
        <taxon>Streptomycetaceae</taxon>
        <taxon>Streptomyces</taxon>
    </lineage>
</organism>
<keyword evidence="3" id="KW-0234">DNA repair</keyword>
<dbReference type="NCBIfam" id="TIGR02772">
    <property type="entry name" value="Ku_bact"/>
    <property type="match status" value="1"/>
</dbReference>
<dbReference type="AlphaFoldDB" id="A0A2P2GKS1"/>
<evidence type="ECO:0000256" key="1">
    <source>
        <dbReference type="ARBA" id="ARBA00023125"/>
    </source>
</evidence>
<dbReference type="OrthoDB" id="9795084at2"/>